<dbReference type="EMBL" id="JAVDUI010000001">
    <property type="protein sequence ID" value="MDR6892280.1"/>
    <property type="molecule type" value="Genomic_DNA"/>
</dbReference>
<evidence type="ECO:0000313" key="3">
    <source>
        <dbReference type="Proteomes" id="UP001247307"/>
    </source>
</evidence>
<accession>A0AAE3YHG4</accession>
<name>A0AAE3YHG4_9MICC</name>
<dbReference type="InterPro" id="IPR037171">
    <property type="entry name" value="NagB/RpiA_transferase-like"/>
</dbReference>
<proteinExistence type="predicted"/>
<organism evidence="2 3">
    <name type="scientific">Falsarthrobacter nasiphocae</name>
    <dbReference type="NCBI Taxonomy" id="189863"/>
    <lineage>
        <taxon>Bacteria</taxon>
        <taxon>Bacillati</taxon>
        <taxon>Actinomycetota</taxon>
        <taxon>Actinomycetes</taxon>
        <taxon>Micrococcales</taxon>
        <taxon>Micrococcaceae</taxon>
        <taxon>Falsarthrobacter</taxon>
    </lineage>
</organism>
<dbReference type="AlphaFoldDB" id="A0AAE3YHG4"/>
<dbReference type="InterPro" id="IPR003741">
    <property type="entry name" value="LUD_dom"/>
</dbReference>
<dbReference type="Pfam" id="PF02589">
    <property type="entry name" value="LUD_dom"/>
    <property type="match status" value="1"/>
</dbReference>
<reference evidence="2" key="1">
    <citation type="submission" date="2023-07" db="EMBL/GenBank/DDBJ databases">
        <title>Sequencing the genomes of 1000 actinobacteria strains.</title>
        <authorList>
            <person name="Klenk H.-P."/>
        </authorList>
    </citation>
    <scope>NUCLEOTIDE SEQUENCE</scope>
    <source>
        <strain evidence="2">DSM 13988</strain>
    </source>
</reference>
<feature type="domain" description="LUD" evidence="1">
    <location>
        <begin position="107"/>
        <end position="206"/>
    </location>
</feature>
<sequence>MSSREDILTAVREAMAGAPEAPAPARDYRFTSGLSRDQLREQLVDRLVDYKANVVILGSASEIPEAVRTRLAGAERVVVPAGLDMAWTDEVEAEIVVDGPERALSVEELDATSAVLTASAAACSETGTIFLDTSADQGRRAITLVPDHHVVVVSMDDVRGLLPETLATLDSTRPLTWISGPSATSDIELERVEGVHGPRRLDVLLVG</sequence>
<dbReference type="PANTHER" id="PTHR43682">
    <property type="entry name" value="LACTATE UTILIZATION PROTEIN C"/>
    <property type="match status" value="1"/>
</dbReference>
<evidence type="ECO:0000259" key="1">
    <source>
        <dbReference type="Pfam" id="PF02589"/>
    </source>
</evidence>
<dbReference type="RefSeq" id="WP_309851029.1">
    <property type="nucleotide sequence ID" value="NZ_BAAAIU010000003.1"/>
</dbReference>
<dbReference type="Proteomes" id="UP001247307">
    <property type="component" value="Unassembled WGS sequence"/>
</dbReference>
<protein>
    <submittedName>
        <fullName evidence="2">L-lactate dehydrogenase complex protein LldG</fullName>
    </submittedName>
</protein>
<dbReference type="Gene3D" id="3.40.50.10420">
    <property type="entry name" value="NagB/RpiA/CoA transferase-like"/>
    <property type="match status" value="1"/>
</dbReference>
<dbReference type="SUPFAM" id="SSF100950">
    <property type="entry name" value="NagB/RpiA/CoA transferase-like"/>
    <property type="match status" value="1"/>
</dbReference>
<keyword evidence="3" id="KW-1185">Reference proteome</keyword>
<dbReference type="InterPro" id="IPR024185">
    <property type="entry name" value="FTHF_cligase-like_sf"/>
</dbReference>
<comment type="caution">
    <text evidence="2">The sequence shown here is derived from an EMBL/GenBank/DDBJ whole genome shotgun (WGS) entry which is preliminary data.</text>
</comment>
<gene>
    <name evidence="2" type="ORF">J2S35_001220</name>
</gene>
<evidence type="ECO:0000313" key="2">
    <source>
        <dbReference type="EMBL" id="MDR6892280.1"/>
    </source>
</evidence>
<dbReference type="PANTHER" id="PTHR43682:SF1">
    <property type="entry name" value="LACTATE UTILIZATION PROTEIN C"/>
    <property type="match status" value="1"/>
</dbReference>